<dbReference type="SUPFAM" id="SSF102114">
    <property type="entry name" value="Radical SAM enzymes"/>
    <property type="match status" value="1"/>
</dbReference>
<dbReference type="AlphaFoldDB" id="A0A9D1ECF0"/>
<evidence type="ECO:0000256" key="3">
    <source>
        <dbReference type="ARBA" id="ARBA00023004"/>
    </source>
</evidence>
<dbReference type="GO" id="GO:0003824">
    <property type="term" value="F:catalytic activity"/>
    <property type="evidence" value="ECO:0007669"/>
    <property type="project" value="InterPro"/>
</dbReference>
<keyword evidence="4" id="KW-0411">Iron-sulfur</keyword>
<name>A0A9D1ECF0_9FIRM</name>
<evidence type="ECO:0000256" key="1">
    <source>
        <dbReference type="ARBA" id="ARBA00022691"/>
    </source>
</evidence>
<dbReference type="GO" id="GO:0046872">
    <property type="term" value="F:metal ion binding"/>
    <property type="evidence" value="ECO:0007669"/>
    <property type="project" value="UniProtKB-KW"/>
</dbReference>
<dbReference type="Gene3D" id="3.20.20.70">
    <property type="entry name" value="Aldolase class I"/>
    <property type="match status" value="1"/>
</dbReference>
<evidence type="ECO:0000256" key="4">
    <source>
        <dbReference type="ARBA" id="ARBA00023014"/>
    </source>
</evidence>
<proteinExistence type="predicted"/>
<comment type="caution">
    <text evidence="6">The sequence shown here is derived from an EMBL/GenBank/DDBJ whole genome shotgun (WGS) entry which is preliminary data.</text>
</comment>
<dbReference type="EMBL" id="DVHN01000012">
    <property type="protein sequence ID" value="HIR87580.1"/>
    <property type="molecule type" value="Genomic_DNA"/>
</dbReference>
<dbReference type="PROSITE" id="PS51918">
    <property type="entry name" value="RADICAL_SAM"/>
    <property type="match status" value="1"/>
</dbReference>
<evidence type="ECO:0000313" key="6">
    <source>
        <dbReference type="EMBL" id="HIR87580.1"/>
    </source>
</evidence>
<dbReference type="CDD" id="cd01335">
    <property type="entry name" value="Radical_SAM"/>
    <property type="match status" value="1"/>
</dbReference>
<reference evidence="6" key="1">
    <citation type="submission" date="2020-10" db="EMBL/GenBank/DDBJ databases">
        <authorList>
            <person name="Gilroy R."/>
        </authorList>
    </citation>
    <scope>NUCLEOTIDE SEQUENCE</scope>
    <source>
        <strain evidence="6">ChiW13-3771</strain>
    </source>
</reference>
<keyword evidence="2" id="KW-0479">Metal-binding</keyword>
<keyword evidence="1" id="KW-0949">S-adenosyl-L-methionine</keyword>
<organism evidence="6 7">
    <name type="scientific">Candidatus Fimimorpha faecalis</name>
    <dbReference type="NCBI Taxonomy" id="2840824"/>
    <lineage>
        <taxon>Bacteria</taxon>
        <taxon>Bacillati</taxon>
        <taxon>Bacillota</taxon>
        <taxon>Clostridia</taxon>
        <taxon>Eubacteriales</taxon>
        <taxon>Candidatus Fimimorpha</taxon>
    </lineage>
</organism>
<evidence type="ECO:0000313" key="7">
    <source>
        <dbReference type="Proteomes" id="UP000824201"/>
    </source>
</evidence>
<dbReference type="InterPro" id="IPR013785">
    <property type="entry name" value="Aldolase_TIM"/>
</dbReference>
<sequence>MDRNFIVKAHLLSEGIKISKDAKKMLDKKSEIWLMDDYITCSGVTLVFGNQYATVGSDENSNFELDTMDGKLVIVDGEGRRILTDVITPPEYMKDEIVIQGKTITCYVNTYTDRVRIQLLSGCSNTCKFCNAREFKYEFNCLEGLDEALKIALSQSNIRHALLSSGNAKNGQDLRKLTEMYKFFCQKYVNLPIDLMTPPRGFESYTASNEYEKYLYYLKDIGIYGLSVNIELNNPELLAYYCPEKAAIGQENYLKFIELAVKIFGQDKVRSLLIVGLEPLEETLKGVEKLAKIGCNPVLSPLFPYGEATGNPSAELFIEAKANSEEICERYGVKMGPLCVPCSHNTL</sequence>
<dbReference type="InterPro" id="IPR058240">
    <property type="entry name" value="rSAM_sf"/>
</dbReference>
<dbReference type="GO" id="GO:0051536">
    <property type="term" value="F:iron-sulfur cluster binding"/>
    <property type="evidence" value="ECO:0007669"/>
    <property type="project" value="UniProtKB-KW"/>
</dbReference>
<accession>A0A9D1ECF0</accession>
<keyword evidence="3" id="KW-0408">Iron</keyword>
<evidence type="ECO:0000259" key="5">
    <source>
        <dbReference type="PROSITE" id="PS51918"/>
    </source>
</evidence>
<evidence type="ECO:0000256" key="2">
    <source>
        <dbReference type="ARBA" id="ARBA00022723"/>
    </source>
</evidence>
<dbReference type="Proteomes" id="UP000824201">
    <property type="component" value="Unassembled WGS sequence"/>
</dbReference>
<protein>
    <recommendedName>
        <fullName evidence="5">Radical SAM core domain-containing protein</fullName>
    </recommendedName>
</protein>
<gene>
    <name evidence="6" type="ORF">IAC96_01385</name>
</gene>
<dbReference type="InterPro" id="IPR007197">
    <property type="entry name" value="rSAM"/>
</dbReference>
<dbReference type="SFLD" id="SFLDS00029">
    <property type="entry name" value="Radical_SAM"/>
    <property type="match status" value="1"/>
</dbReference>
<reference evidence="6" key="2">
    <citation type="journal article" date="2021" name="PeerJ">
        <title>Extensive microbial diversity within the chicken gut microbiome revealed by metagenomics and culture.</title>
        <authorList>
            <person name="Gilroy R."/>
            <person name="Ravi A."/>
            <person name="Getino M."/>
            <person name="Pursley I."/>
            <person name="Horton D.L."/>
            <person name="Alikhan N.F."/>
            <person name="Baker D."/>
            <person name="Gharbi K."/>
            <person name="Hall N."/>
            <person name="Watson M."/>
            <person name="Adriaenssens E.M."/>
            <person name="Foster-Nyarko E."/>
            <person name="Jarju S."/>
            <person name="Secka A."/>
            <person name="Antonio M."/>
            <person name="Oren A."/>
            <person name="Chaudhuri R.R."/>
            <person name="La Ragione R."/>
            <person name="Hildebrand F."/>
            <person name="Pallen M.J."/>
        </authorList>
    </citation>
    <scope>NUCLEOTIDE SEQUENCE</scope>
    <source>
        <strain evidence="6">ChiW13-3771</strain>
    </source>
</reference>
<feature type="domain" description="Radical SAM core" evidence="5">
    <location>
        <begin position="107"/>
        <end position="338"/>
    </location>
</feature>